<evidence type="ECO:0000256" key="13">
    <source>
        <dbReference type="RuleBase" id="RU003991"/>
    </source>
</evidence>
<dbReference type="Pfam" id="PF01726">
    <property type="entry name" value="LexA_DNA_bind"/>
    <property type="match status" value="1"/>
</dbReference>
<comment type="catalytic activity">
    <reaction evidence="12">
        <text>Hydrolysis of Ala-|-Gly bond in repressor LexA.</text>
        <dbReference type="EC" id="3.4.21.88"/>
    </reaction>
</comment>
<keyword evidence="17" id="KW-1185">Reference proteome</keyword>
<evidence type="ECO:0000256" key="1">
    <source>
        <dbReference type="ARBA" id="ARBA00007484"/>
    </source>
</evidence>
<dbReference type="GO" id="GO:0006508">
    <property type="term" value="P:proteolysis"/>
    <property type="evidence" value="ECO:0007669"/>
    <property type="project" value="InterPro"/>
</dbReference>
<dbReference type="HOGENOM" id="CLU_066192_45_1_9"/>
<dbReference type="InterPro" id="IPR006197">
    <property type="entry name" value="Peptidase_S24_LexA"/>
</dbReference>
<dbReference type="FunFam" id="2.10.109.10:FF:000001">
    <property type="entry name" value="LexA repressor"/>
    <property type="match status" value="1"/>
</dbReference>
<dbReference type="InterPro" id="IPR050077">
    <property type="entry name" value="LexA_repressor"/>
</dbReference>
<evidence type="ECO:0000256" key="2">
    <source>
        <dbReference type="ARBA" id="ARBA00022491"/>
    </source>
</evidence>
<dbReference type="InterPro" id="IPR036390">
    <property type="entry name" value="WH_DNA-bd_sf"/>
</dbReference>
<dbReference type="PANTHER" id="PTHR33516">
    <property type="entry name" value="LEXA REPRESSOR"/>
    <property type="match status" value="1"/>
</dbReference>
<evidence type="ECO:0000259" key="14">
    <source>
        <dbReference type="Pfam" id="PF00717"/>
    </source>
</evidence>
<keyword evidence="6 12" id="KW-0068">Autocatalytic cleavage</keyword>
<evidence type="ECO:0000256" key="8">
    <source>
        <dbReference type="ARBA" id="ARBA00023125"/>
    </source>
</evidence>
<dbReference type="GO" id="GO:0045892">
    <property type="term" value="P:negative regulation of DNA-templated transcription"/>
    <property type="evidence" value="ECO:0007669"/>
    <property type="project" value="UniProtKB-UniRule"/>
</dbReference>
<dbReference type="HAMAP" id="MF_00015">
    <property type="entry name" value="LexA"/>
    <property type="match status" value="1"/>
</dbReference>
<keyword evidence="3 12" id="KW-0235">DNA replication</keyword>
<organism evidence="16 17">
    <name type="scientific">Anaerotruncus colihominis DSM 17241</name>
    <dbReference type="NCBI Taxonomy" id="445972"/>
    <lineage>
        <taxon>Bacteria</taxon>
        <taxon>Bacillati</taxon>
        <taxon>Bacillota</taxon>
        <taxon>Clostridia</taxon>
        <taxon>Eubacteriales</taxon>
        <taxon>Oscillospiraceae</taxon>
        <taxon>Anaerotruncus</taxon>
    </lineage>
</organism>
<proteinExistence type="inferred from homology"/>
<feature type="domain" description="LexA repressor DNA-binding" evidence="15">
    <location>
        <begin position="58"/>
        <end position="120"/>
    </location>
</feature>
<dbReference type="CDD" id="cd00090">
    <property type="entry name" value="HTH_ARSR"/>
    <property type="match status" value="1"/>
</dbReference>
<dbReference type="SUPFAM" id="SSF46785">
    <property type="entry name" value="Winged helix' DNA-binding domain"/>
    <property type="match status" value="1"/>
</dbReference>
<dbReference type="InterPro" id="IPR015927">
    <property type="entry name" value="Peptidase_S24_S26A/B/C"/>
</dbReference>
<evidence type="ECO:0000256" key="10">
    <source>
        <dbReference type="ARBA" id="ARBA00023204"/>
    </source>
</evidence>
<comment type="subunit">
    <text evidence="12">Homodimer.</text>
</comment>
<keyword evidence="7 12" id="KW-0805">Transcription regulation</keyword>
<dbReference type="CDD" id="cd06529">
    <property type="entry name" value="S24_LexA-like"/>
    <property type="match status" value="1"/>
</dbReference>
<dbReference type="STRING" id="169435.ERS852551_01889"/>
<dbReference type="GO" id="GO:0004252">
    <property type="term" value="F:serine-type endopeptidase activity"/>
    <property type="evidence" value="ECO:0007669"/>
    <property type="project" value="UniProtKB-UniRule"/>
</dbReference>
<keyword evidence="10 12" id="KW-0234">DNA repair</keyword>
<dbReference type="Gene3D" id="2.10.109.10">
    <property type="entry name" value="Umud Fragment, subunit A"/>
    <property type="match status" value="1"/>
</dbReference>
<dbReference type="GO" id="GO:0006281">
    <property type="term" value="P:DNA repair"/>
    <property type="evidence" value="ECO:0007669"/>
    <property type="project" value="UniProtKB-UniRule"/>
</dbReference>
<dbReference type="MEROPS" id="S24.001"/>
<evidence type="ECO:0000256" key="11">
    <source>
        <dbReference type="ARBA" id="ARBA00023236"/>
    </source>
</evidence>
<feature type="active site" description="For autocatalytic cleavage activity" evidence="12">
    <location>
        <position position="174"/>
    </location>
</feature>
<dbReference type="InterPro" id="IPR011991">
    <property type="entry name" value="ArsR-like_HTH"/>
</dbReference>
<dbReference type="InterPro" id="IPR006200">
    <property type="entry name" value="LexA"/>
</dbReference>
<keyword evidence="8 12" id="KW-0238">DNA-binding</keyword>
<dbReference type="GO" id="GO:0006260">
    <property type="term" value="P:DNA replication"/>
    <property type="evidence" value="ECO:0007669"/>
    <property type="project" value="UniProtKB-UniRule"/>
</dbReference>
<dbReference type="NCBIfam" id="TIGR00498">
    <property type="entry name" value="lexA"/>
    <property type="match status" value="1"/>
</dbReference>
<keyword evidence="9 12" id="KW-0804">Transcription</keyword>
<keyword evidence="2 12" id="KW-0678">Repressor</keyword>
<evidence type="ECO:0000313" key="16">
    <source>
        <dbReference type="EMBL" id="EDS10712.1"/>
    </source>
</evidence>
<evidence type="ECO:0000256" key="5">
    <source>
        <dbReference type="ARBA" id="ARBA00022801"/>
    </source>
</evidence>
<dbReference type="SUPFAM" id="SSF51306">
    <property type="entry name" value="LexA/Signal peptidase"/>
    <property type="match status" value="1"/>
</dbReference>
<dbReference type="InterPro" id="IPR036286">
    <property type="entry name" value="LexA/Signal_pep-like_sf"/>
</dbReference>
<evidence type="ECO:0000256" key="7">
    <source>
        <dbReference type="ARBA" id="ARBA00023015"/>
    </source>
</evidence>
<gene>
    <name evidence="12 16" type="primary">lexA</name>
    <name evidence="16" type="ORF">ANACOL_02689</name>
</gene>
<feature type="domain" description="Peptidase S24/S26A/S26B/S26C" evidence="14">
    <location>
        <begin position="133"/>
        <end position="244"/>
    </location>
</feature>
<evidence type="ECO:0000256" key="9">
    <source>
        <dbReference type="ARBA" id="ARBA00023163"/>
    </source>
</evidence>
<accession>B0PD26</accession>
<protein>
    <recommendedName>
        <fullName evidence="12">LexA repressor</fullName>
        <ecNumber evidence="12">3.4.21.88</ecNumber>
    </recommendedName>
</protein>
<dbReference type="eggNOG" id="COG1974">
    <property type="taxonomic scope" value="Bacteria"/>
</dbReference>
<sequence length="250" mass="28136">MPNPLFAAQPIKVFRRSLFSKRLERSRLKFPPRPFFKKAGKFYIEAFSQKGRKEGWAMPELNAKEAAVLEVVRDAIDHGLAPSVREICARLGMKSTSTAHHYLKSLEEKGYIEREGSLNRAIRLPCGNVTRVPLVGTVTAGQPILAVESIEAYLPVPIRGDAKDFFALRVRGSSMIKAAILDGDIVIAQRRDTAEDGDIVVALIDDEATVKRFFREKKRYRLQPENDAMEPIYTDHVTILGQVVALIREF</sequence>
<keyword evidence="4 12" id="KW-0227">DNA damage</keyword>
<dbReference type="PRINTS" id="PR00726">
    <property type="entry name" value="LEXASERPTASE"/>
</dbReference>
<reference evidence="16" key="2">
    <citation type="submission" date="2013-09" db="EMBL/GenBank/DDBJ databases">
        <title>Draft genome sequence of Anaerotruncus colihominis(DSM 17241).</title>
        <authorList>
            <person name="Sudarsanam P."/>
            <person name="Ley R."/>
            <person name="Guruge J."/>
            <person name="Turnbaugh P.J."/>
            <person name="Mahowald M."/>
            <person name="Liep D."/>
            <person name="Gordon J."/>
        </authorList>
    </citation>
    <scope>NUCLEOTIDE SEQUENCE</scope>
    <source>
        <strain evidence="16">DSM 17241</strain>
    </source>
</reference>
<feature type="DNA-binding region" description="H-T-H motif" evidence="12">
    <location>
        <begin position="84"/>
        <end position="104"/>
    </location>
</feature>
<dbReference type="PANTHER" id="PTHR33516:SF2">
    <property type="entry name" value="LEXA REPRESSOR-RELATED"/>
    <property type="match status" value="1"/>
</dbReference>
<evidence type="ECO:0000256" key="6">
    <source>
        <dbReference type="ARBA" id="ARBA00022813"/>
    </source>
</evidence>
<comment type="similarity">
    <text evidence="1 12 13">Belongs to the peptidase S24 family.</text>
</comment>
<dbReference type="GO" id="GO:0009432">
    <property type="term" value="P:SOS response"/>
    <property type="evidence" value="ECO:0007669"/>
    <property type="project" value="UniProtKB-UniRule"/>
</dbReference>
<dbReference type="EMBL" id="ABGD02000022">
    <property type="protein sequence ID" value="EDS10712.1"/>
    <property type="molecule type" value="Genomic_DNA"/>
</dbReference>
<name>B0PD26_9FIRM</name>
<keyword evidence="5 12" id="KW-0378">Hydrolase</keyword>
<evidence type="ECO:0000256" key="3">
    <source>
        <dbReference type="ARBA" id="ARBA00022705"/>
    </source>
</evidence>
<dbReference type="Gene3D" id="1.10.10.10">
    <property type="entry name" value="Winged helix-like DNA-binding domain superfamily/Winged helix DNA-binding domain"/>
    <property type="match status" value="1"/>
</dbReference>
<feature type="site" description="Cleavage; by autolysis" evidence="12">
    <location>
        <begin position="140"/>
        <end position="141"/>
    </location>
</feature>
<evidence type="ECO:0000256" key="12">
    <source>
        <dbReference type="HAMAP-Rule" id="MF_00015"/>
    </source>
</evidence>
<dbReference type="GO" id="GO:0003677">
    <property type="term" value="F:DNA binding"/>
    <property type="evidence" value="ECO:0007669"/>
    <property type="project" value="UniProtKB-UniRule"/>
</dbReference>
<dbReference type="Proteomes" id="UP000003803">
    <property type="component" value="Unassembled WGS sequence"/>
</dbReference>
<evidence type="ECO:0000256" key="4">
    <source>
        <dbReference type="ARBA" id="ARBA00022763"/>
    </source>
</evidence>
<dbReference type="InterPro" id="IPR039418">
    <property type="entry name" value="LexA-like"/>
</dbReference>
<evidence type="ECO:0000259" key="15">
    <source>
        <dbReference type="Pfam" id="PF01726"/>
    </source>
</evidence>
<dbReference type="EC" id="3.4.21.88" evidence="12"/>
<comment type="function">
    <text evidence="12">Represses a number of genes involved in the response to DNA damage (SOS response), including recA and lexA. In the presence of single-stranded DNA, RecA interacts with LexA causing an autocatalytic cleavage which disrupts the DNA-binding part of LexA, leading to derepression of the SOS regulon and eventually DNA repair.</text>
</comment>
<comment type="caution">
    <text evidence="16">The sequence shown here is derived from an EMBL/GenBank/DDBJ whole genome shotgun (WGS) entry which is preliminary data.</text>
</comment>
<feature type="active site" description="For autocatalytic cleavage activity" evidence="12">
    <location>
        <position position="211"/>
    </location>
</feature>
<dbReference type="Pfam" id="PF00717">
    <property type="entry name" value="Peptidase_S24"/>
    <property type="match status" value="1"/>
</dbReference>
<dbReference type="InterPro" id="IPR006199">
    <property type="entry name" value="LexA_DNA-bd_dom"/>
</dbReference>
<reference evidence="16" key="1">
    <citation type="submission" date="2007-11" db="EMBL/GenBank/DDBJ databases">
        <authorList>
            <person name="Fulton L."/>
            <person name="Clifton S."/>
            <person name="Fulton B."/>
            <person name="Xu J."/>
            <person name="Minx P."/>
            <person name="Pepin K.H."/>
            <person name="Johnson M."/>
            <person name="Thiruvilangam P."/>
            <person name="Bhonagiri V."/>
            <person name="Nash W.E."/>
            <person name="Mardis E.R."/>
            <person name="Wilson R.K."/>
        </authorList>
    </citation>
    <scope>NUCLEOTIDE SEQUENCE [LARGE SCALE GENOMIC DNA]</scope>
    <source>
        <strain evidence="16">DSM 17241</strain>
    </source>
</reference>
<dbReference type="AlphaFoldDB" id="B0PD26"/>
<dbReference type="InterPro" id="IPR036388">
    <property type="entry name" value="WH-like_DNA-bd_sf"/>
</dbReference>
<keyword evidence="11 12" id="KW-0742">SOS response</keyword>
<evidence type="ECO:0000313" key="17">
    <source>
        <dbReference type="Proteomes" id="UP000003803"/>
    </source>
</evidence>